<evidence type="ECO:0000256" key="2">
    <source>
        <dbReference type="ARBA" id="ARBA00022729"/>
    </source>
</evidence>
<dbReference type="Pfam" id="PF00008">
    <property type="entry name" value="EGF"/>
    <property type="match status" value="1"/>
</dbReference>
<feature type="domain" description="EGF-like" evidence="8">
    <location>
        <begin position="1627"/>
        <end position="1665"/>
    </location>
</feature>
<keyword evidence="3" id="KW-0677">Repeat</keyword>
<feature type="domain" description="EGF-like" evidence="8">
    <location>
        <begin position="2063"/>
        <end position="2102"/>
    </location>
</feature>
<protein>
    <submittedName>
        <fullName evidence="11">Transmembrane cell adhesion receptor mua-3</fullName>
    </submittedName>
</protein>
<feature type="domain" description="EGF-like" evidence="8">
    <location>
        <begin position="958"/>
        <end position="995"/>
    </location>
</feature>
<evidence type="ECO:0000256" key="5">
    <source>
        <dbReference type="ARBA" id="ARBA00023180"/>
    </source>
</evidence>
<feature type="domain" description="EGF-like" evidence="8">
    <location>
        <begin position="1091"/>
        <end position="1130"/>
    </location>
</feature>
<feature type="domain" description="EGF-like" evidence="8">
    <location>
        <begin position="425"/>
        <end position="466"/>
    </location>
</feature>
<dbReference type="Pfam" id="PF00092">
    <property type="entry name" value="VWA"/>
    <property type="match status" value="1"/>
</dbReference>
<dbReference type="PROSITE" id="PS01187">
    <property type="entry name" value="EGF_CA"/>
    <property type="match status" value="3"/>
</dbReference>
<dbReference type="InterPro" id="IPR013032">
    <property type="entry name" value="EGF-like_CS"/>
</dbReference>
<dbReference type="SMART" id="SM00179">
    <property type="entry name" value="EGF_CA"/>
    <property type="match status" value="26"/>
</dbReference>
<dbReference type="Pfam" id="PF07645">
    <property type="entry name" value="EGF_CA"/>
    <property type="match status" value="19"/>
</dbReference>
<dbReference type="Gene3D" id="3.40.50.410">
    <property type="entry name" value="von Willebrand factor, type A domain"/>
    <property type="match status" value="1"/>
</dbReference>
<dbReference type="PROSITE" id="PS50026">
    <property type="entry name" value="EGF_3"/>
    <property type="match status" value="23"/>
</dbReference>
<evidence type="ECO:0000256" key="1">
    <source>
        <dbReference type="ARBA" id="ARBA00022536"/>
    </source>
</evidence>
<feature type="domain" description="VWFA" evidence="9">
    <location>
        <begin position="626"/>
        <end position="792"/>
    </location>
</feature>
<feature type="domain" description="EGF-like" evidence="8">
    <location>
        <begin position="1968"/>
        <end position="2007"/>
    </location>
</feature>
<keyword evidence="10" id="KW-1185">Reference proteome</keyword>
<dbReference type="InterPro" id="IPR000152">
    <property type="entry name" value="EGF-type_Asp/Asn_hydroxyl_site"/>
</dbReference>
<dbReference type="InterPro" id="IPR009030">
    <property type="entry name" value="Growth_fac_rcpt_cys_sf"/>
</dbReference>
<dbReference type="Proteomes" id="UP000887574">
    <property type="component" value="Unplaced"/>
</dbReference>
<dbReference type="PROSITE" id="PS00010">
    <property type="entry name" value="ASX_HYDROXYL"/>
    <property type="match status" value="23"/>
</dbReference>
<dbReference type="SMART" id="SM00286">
    <property type="entry name" value="PTI"/>
    <property type="match status" value="11"/>
</dbReference>
<dbReference type="InterPro" id="IPR036465">
    <property type="entry name" value="vWFA_dom_sf"/>
</dbReference>
<dbReference type="PANTHER" id="PTHR24039">
    <property type="entry name" value="FIBRILLIN-RELATED"/>
    <property type="match status" value="1"/>
</dbReference>
<dbReference type="SUPFAM" id="SSF57184">
    <property type="entry name" value="Growth factor receptor domain"/>
    <property type="match status" value="2"/>
</dbReference>
<evidence type="ECO:0000259" key="9">
    <source>
        <dbReference type="PROSITE" id="PS50234"/>
    </source>
</evidence>
<proteinExistence type="predicted"/>
<evidence type="ECO:0000313" key="10">
    <source>
        <dbReference type="Proteomes" id="UP000887574"/>
    </source>
</evidence>
<dbReference type="InterPro" id="IPR000742">
    <property type="entry name" value="EGF"/>
</dbReference>
<dbReference type="PROSITE" id="PS50234">
    <property type="entry name" value="VWFA"/>
    <property type="match status" value="1"/>
</dbReference>
<feature type="domain" description="EGF-like" evidence="8">
    <location>
        <begin position="566"/>
        <end position="605"/>
    </location>
</feature>
<feature type="domain" description="EGF-like" evidence="8">
    <location>
        <begin position="177"/>
        <end position="215"/>
    </location>
</feature>
<feature type="domain" description="EGF-like" evidence="8">
    <location>
        <begin position="38"/>
        <end position="78"/>
    </location>
</feature>
<feature type="domain" description="EGF-like" evidence="8">
    <location>
        <begin position="1347"/>
        <end position="1385"/>
    </location>
</feature>
<dbReference type="InterPro" id="IPR002035">
    <property type="entry name" value="VWF_A"/>
</dbReference>
<dbReference type="WBParaSite" id="jg15169">
    <property type="protein sequence ID" value="jg15169"/>
    <property type="gene ID" value="jg15169"/>
</dbReference>
<evidence type="ECO:0000256" key="7">
    <source>
        <dbReference type="SAM" id="SignalP"/>
    </source>
</evidence>
<feature type="domain" description="EGF-like" evidence="8">
    <location>
        <begin position="276"/>
        <end position="315"/>
    </location>
</feature>
<dbReference type="Gene3D" id="2.10.25.10">
    <property type="entry name" value="Laminin"/>
    <property type="match status" value="24"/>
</dbReference>
<feature type="domain" description="EGF-like" evidence="8">
    <location>
        <begin position="1195"/>
        <end position="1234"/>
    </location>
</feature>
<dbReference type="InterPro" id="IPR049883">
    <property type="entry name" value="NOTCH1_EGF-like"/>
</dbReference>
<dbReference type="SMART" id="SM00181">
    <property type="entry name" value="EGF"/>
    <property type="match status" value="30"/>
</dbReference>
<name>A0A915D433_9BILA</name>
<dbReference type="InterPro" id="IPR018097">
    <property type="entry name" value="EGF_Ca-bd_CS"/>
</dbReference>
<dbReference type="SUPFAM" id="SSF57196">
    <property type="entry name" value="EGF/Laminin"/>
    <property type="match status" value="7"/>
</dbReference>
<dbReference type="SMART" id="SM00327">
    <property type="entry name" value="VWA"/>
    <property type="match status" value="1"/>
</dbReference>
<feature type="domain" description="EGF-like" evidence="8">
    <location>
        <begin position="1040"/>
        <end position="1087"/>
    </location>
</feature>
<feature type="domain" description="EGF-like" evidence="8">
    <location>
        <begin position="1246"/>
        <end position="1284"/>
    </location>
</feature>
<accession>A0A915D433</accession>
<dbReference type="GO" id="GO:0005509">
    <property type="term" value="F:calcium ion binding"/>
    <property type="evidence" value="ECO:0007669"/>
    <property type="project" value="InterPro"/>
</dbReference>
<feature type="domain" description="EGF-like" evidence="8">
    <location>
        <begin position="516"/>
        <end position="554"/>
    </location>
</feature>
<evidence type="ECO:0000256" key="4">
    <source>
        <dbReference type="ARBA" id="ARBA00023157"/>
    </source>
</evidence>
<keyword evidence="5" id="KW-0325">Glycoprotein</keyword>
<dbReference type="SUPFAM" id="SSF53300">
    <property type="entry name" value="vWA-like"/>
    <property type="match status" value="1"/>
</dbReference>
<dbReference type="CDD" id="cd00054">
    <property type="entry name" value="EGF_CA"/>
    <property type="match status" value="6"/>
</dbReference>
<organism evidence="10 11">
    <name type="scientific">Ditylenchus dipsaci</name>
    <dbReference type="NCBI Taxonomy" id="166011"/>
    <lineage>
        <taxon>Eukaryota</taxon>
        <taxon>Metazoa</taxon>
        <taxon>Ecdysozoa</taxon>
        <taxon>Nematoda</taxon>
        <taxon>Chromadorea</taxon>
        <taxon>Rhabditida</taxon>
        <taxon>Tylenchina</taxon>
        <taxon>Tylenchomorpha</taxon>
        <taxon>Sphaerularioidea</taxon>
        <taxon>Anguinidae</taxon>
        <taxon>Anguininae</taxon>
        <taxon>Ditylenchus</taxon>
    </lineage>
</organism>
<feature type="domain" description="EGF-like" evidence="8">
    <location>
        <begin position="467"/>
        <end position="504"/>
    </location>
</feature>
<keyword evidence="4" id="KW-1015">Disulfide bond</keyword>
<dbReference type="PANTHER" id="PTHR24039:SF40">
    <property type="entry name" value="TRANSMEMBRANE MATRIX RECEPTOR MUP-4"/>
    <property type="match status" value="1"/>
</dbReference>
<evidence type="ECO:0000256" key="3">
    <source>
        <dbReference type="ARBA" id="ARBA00022737"/>
    </source>
</evidence>
<dbReference type="Pfam" id="PF12661">
    <property type="entry name" value="hEGF"/>
    <property type="match status" value="2"/>
</dbReference>
<feature type="domain" description="EGF-like" evidence="8">
    <location>
        <begin position="1864"/>
        <end position="1906"/>
    </location>
</feature>
<feature type="domain" description="EGF-like" evidence="8">
    <location>
        <begin position="1447"/>
        <end position="1486"/>
    </location>
</feature>
<feature type="signal peptide" evidence="7">
    <location>
        <begin position="1"/>
        <end position="36"/>
    </location>
</feature>
<dbReference type="FunFam" id="3.40.50.410:FF:000047">
    <property type="entry name" value="von Willebrand factor A domain containing 2"/>
    <property type="match status" value="1"/>
</dbReference>
<keyword evidence="2 7" id="KW-0732">Signal</keyword>
<feature type="chain" id="PRO_5037688225" evidence="7">
    <location>
        <begin position="37"/>
        <end position="2211"/>
    </location>
</feature>
<feature type="domain" description="EGF-like" evidence="8">
    <location>
        <begin position="1296"/>
        <end position="1334"/>
    </location>
</feature>
<feature type="domain" description="EGF-like" evidence="8">
    <location>
        <begin position="2016"/>
        <end position="2055"/>
    </location>
</feature>
<evidence type="ECO:0000256" key="6">
    <source>
        <dbReference type="PROSITE-ProRule" id="PRU00076"/>
    </source>
</evidence>
<keyword evidence="1 6" id="KW-0245">EGF-like domain</keyword>
<feature type="domain" description="EGF-like" evidence="8">
    <location>
        <begin position="364"/>
        <end position="403"/>
    </location>
</feature>
<dbReference type="FunFam" id="2.10.25.10:FF:000291">
    <property type="entry name" value="Transmembrane matrix receptor MUP-4"/>
    <property type="match status" value="1"/>
</dbReference>
<feature type="domain" description="EGF-like" evidence="8">
    <location>
        <begin position="89"/>
        <end position="127"/>
    </location>
</feature>
<comment type="caution">
    <text evidence="6">Lacks conserved residue(s) required for the propagation of feature annotation.</text>
</comment>
<reference evidence="11" key="1">
    <citation type="submission" date="2022-11" db="UniProtKB">
        <authorList>
            <consortium name="WormBaseParasite"/>
        </authorList>
    </citation>
    <scope>IDENTIFICATION</scope>
</reference>
<sequence length="2211" mass="244658">MRERRASAFRGMAVMSVNSFIVAFLLLHQLVAVTMAVGSDPCQDYTLHDCDSIAECYSEQPGYFQCRCPKGFIDVSPDKRFPGRKCKKEVNECALGTHECDSNADCLDTSEGYSCRCKSGWTDVSASSVTAPGRQCKRSDLCKSIDCAPEAECRESPTGADISKQHGRPPGRVCRIVVNECEEHKHDCSANAACIDTADAFTCRCNDGYRDDSPNLQDKPGRMCTKAAVPPAPECNVNDPMSCDKNKYEVCLFMSGTYKCACPNGYSRLPNGKCLAVNECQNPRLNDCSQDADCVDQAEGYTCQCKSGFADVSPESGKPGRLCHCDSNAVCVDTEEGYSCRCRPGFADISEVFNKLPGRKCVEAINECLDAKLNDCDENSICEDAKEGYTCKCKQGFVDASSNTTHYPGRTCNKPNDIGQNQQNDPQKCDPAVPNTCGPNAACNDVNGEPVCECLASYSYFGGTCRQLAACDSDSDCDRNAICANVFDSFKCQCKPGYHDISPDAELKPGRVCKELINECASDANECSPFAECVDAAEGYSCVCSQGYVDTSSQHGLLPGRKCSNASNECLEKALNTCDENADCIDTPDAYTCQCFNGYIDVSSNAHLPPGRVCTVETTCPKQKTDLMFLIDGSGSIGSYVFKNEVLRFVRDFLELFDVGLDNTRVGLIQYSDQIRHEFDLNQYGDKQSLLQAIAQTQYLTGLTRTGAAIQHMVLEDVSRVAIVLTDGRSQDNVSEPAKAARNLHVNMFSIGVTDHVLASELESIAGSPNRWFYVDRFKDLDMRLRSLIQKLACPAPAKPTHIPGVCNPRLRQVVTVLSTRCVWTQMANQRASAPKNSSDTQLLIFVVETCAMLKYVHPVHTQRFVNPLPLVITDVFVQLTFLEICDLAYVCPINSQLQKPRVLLAWRGILTTENAVCLEFPCDVRKREKCLLHLSGQYYTCQCQPGEKRDSATQVCLVNECLSGQNDCAVSAKCIDTNDGYICACPSDYLDQSEDPVNRPGRECPLHRHSGRLHLSLQEWVCGLFPNPQNEPGLICNQEINECDNPQLNTCHPDAICVDTTESYKCICKPGFEDLDELRNPGRQCQNVQRNDQCEIGKNECDRNAKCIFKGAKDYSCICPPGYRDKSPDPVSKPGRVCIPLIPECDNPSLNDCDSPDRAICTDTDDGYLCRCRQGFLDISPNIATKPGRLCKALDNECTRGTHDCARDGGICEDTPDSYTCRCAVSYLDVSVDRKNRPGRNCKKLTDECANGQNDCSRDAICTDTEDSYICACPSNYIDVSPDMVHRPGRRCQPNINECTKQLHDCSPNANCVDTPESFTCTCGEDFVDESPNPTARPGRICRPALVDECRLQKHDCHSDAVCQDLAQGYTCQCKAQFLDESPHRVTHPGRLCVPKPTPPPDECRVDSSTSCKVELNEVCRFVSGVPKCTCPINYNRDRATNACTIINECQFPQLNDCHPSAECIDQPISYTCKCRQGFRDLSSKDSQAGTVSQCLDLEEGFDCKCNQGFKDMSPERPGRICHQMINECARPDMNSCDKNARCTDLENGYRCECQNNFLDVSPSPTLPGRACRPIVNECLDSRLNDCDKIAKCIDTADSYTCQCPADSRDISRNPVAFPGRVCLVFVNECAIGKNDCDVNADCHDNEQSYTCECKPGYTDRSPNKLSRSGRVCVRLVDECKEEHILAVPKQNAEIWKKAILVNARTAMSTGHQPCPSLVVSAAIQRPVLPTMNAAVQLCASHWVATSTAVLAFPVTSTSHQLAKKDVFVLETNIAMTPNSTTAPEMPYVMMNHLAIGVNASVAFWTNLRLPRCEDECVSLQQHHNLQLATPAKTHCSMIVTLLVLVEPQVRRPTLTWRVCVLTEPICLDATRNDCHPAAICSENKGTSDGYTCRCRDGYVDQSPNKRDKPGRVCTEQVNECLDRNLNDCDAIAVCEDLAEGYTCRCPITSIDQFPDPRRPGRRCFLQINECANPSQNNCSRFADCIDKQNGYDCKCRNGYHDENPAHPGTVCNYIINECESPNLNDCHRNAECIDLPGGYDCRCKPPYKDEGPRSQPGRMCLFNECQSPRTNDCPANSVCRDLEDGFKCECKDGFYEDRNAAKSTCIAFQENPKPTQVPKDLVDTFDCGLNKCKLRWVRFVWVDRCVPASHLKEEPAAVKSARQSTRFRLVFVCSLGMKSHYFTVVNTVILTSKHMLSSPTFSKRTLVVL</sequence>
<evidence type="ECO:0000313" key="11">
    <source>
        <dbReference type="WBParaSite" id="jg15169"/>
    </source>
</evidence>
<dbReference type="InterPro" id="IPR001881">
    <property type="entry name" value="EGF-like_Ca-bd_dom"/>
</dbReference>
<dbReference type="PRINTS" id="PR00453">
    <property type="entry name" value="VWFADOMAIN"/>
</dbReference>
<evidence type="ECO:0000259" key="8">
    <source>
        <dbReference type="PROSITE" id="PS50026"/>
    </source>
</evidence>
<feature type="domain" description="EGF-like" evidence="8">
    <location>
        <begin position="1526"/>
        <end position="1565"/>
    </location>
</feature>